<dbReference type="EMBL" id="KL660533">
    <property type="protein sequence ID" value="KFA65954.1"/>
    <property type="molecule type" value="Genomic_DNA"/>
</dbReference>
<accession>A0A084QPR9</accession>
<reference evidence="2 3" key="1">
    <citation type="journal article" date="2014" name="BMC Genomics">
        <title>Comparative genome sequencing reveals chemotype-specific gene clusters in the toxigenic black mold Stachybotrys.</title>
        <authorList>
            <person name="Semeiks J."/>
            <person name="Borek D."/>
            <person name="Otwinowski Z."/>
            <person name="Grishin N.V."/>
        </authorList>
    </citation>
    <scope>NUCLEOTIDE SEQUENCE [LARGE SCALE GENOMIC DNA]</scope>
    <source>
        <strain evidence="2 3">IBT 40285</strain>
    </source>
</reference>
<dbReference type="AlphaFoldDB" id="A0A084QPR9"/>
<dbReference type="HOGENOM" id="CLU_2074665_0_0_1"/>
<feature type="region of interest" description="Disordered" evidence="1">
    <location>
        <begin position="46"/>
        <end position="81"/>
    </location>
</feature>
<evidence type="ECO:0000313" key="2">
    <source>
        <dbReference type="EMBL" id="KFA65954.1"/>
    </source>
</evidence>
<proteinExistence type="predicted"/>
<dbReference type="InParanoid" id="A0A084QPR9"/>
<keyword evidence="3" id="KW-1185">Reference proteome</keyword>
<gene>
    <name evidence="2" type="ORF">S40285_09982</name>
</gene>
<dbReference type="Proteomes" id="UP000028524">
    <property type="component" value="Unassembled WGS sequence"/>
</dbReference>
<sequence length="118" mass="13167">MTPIPFLASCRCIWPSEVILRTTTSKRTPKALADFLGIAKDSLEEANRHTETWKERADRSQLETGRFGEADSDKSDSGIRTQGFISDVPYISKQECCILIELGTFEVRIASGLARTID</sequence>
<protein>
    <submittedName>
        <fullName evidence="2">Uncharacterized protein</fullName>
    </submittedName>
</protein>
<name>A0A084QPR9_STAC4</name>
<organism evidence="2 3">
    <name type="scientific">Stachybotrys chlorohalonatus (strain IBT 40285)</name>
    <dbReference type="NCBI Taxonomy" id="1283841"/>
    <lineage>
        <taxon>Eukaryota</taxon>
        <taxon>Fungi</taxon>
        <taxon>Dikarya</taxon>
        <taxon>Ascomycota</taxon>
        <taxon>Pezizomycotina</taxon>
        <taxon>Sordariomycetes</taxon>
        <taxon>Hypocreomycetidae</taxon>
        <taxon>Hypocreales</taxon>
        <taxon>Stachybotryaceae</taxon>
        <taxon>Stachybotrys</taxon>
    </lineage>
</organism>
<evidence type="ECO:0000256" key="1">
    <source>
        <dbReference type="SAM" id="MobiDB-lite"/>
    </source>
</evidence>
<feature type="compositionally biased region" description="Basic and acidic residues" evidence="1">
    <location>
        <begin position="46"/>
        <end position="77"/>
    </location>
</feature>
<evidence type="ECO:0000313" key="3">
    <source>
        <dbReference type="Proteomes" id="UP000028524"/>
    </source>
</evidence>